<reference evidence="5" key="1">
    <citation type="submission" date="2023-05" db="EMBL/GenBank/DDBJ databases">
        <title>Mariniplasma microaerophilum sp. nov., a novel anaerobic mollicute isolated from terrestrial mud volcano, Taman Peninsula, Russia.</title>
        <authorList>
            <person name="Khomyakova M.A."/>
            <person name="Merkel A.Y."/>
            <person name="Slobodkin A.I."/>
        </authorList>
    </citation>
    <scope>NUCLEOTIDE SEQUENCE</scope>
    <source>
        <strain evidence="5">M4Ah</strain>
    </source>
</reference>
<dbReference type="PANTHER" id="PTHR32319">
    <property type="entry name" value="BACTERIAL HEMOLYSIN-LIKE PROTEIN"/>
    <property type="match status" value="1"/>
</dbReference>
<dbReference type="NCBIfam" id="TIGR00478">
    <property type="entry name" value="tly"/>
    <property type="match status" value="1"/>
</dbReference>
<dbReference type="PANTHER" id="PTHR32319:SF0">
    <property type="entry name" value="BACTERIAL HEMOLYSIN-LIKE PROTEIN"/>
    <property type="match status" value="1"/>
</dbReference>
<evidence type="ECO:0000256" key="3">
    <source>
        <dbReference type="PROSITE-ProRule" id="PRU00182"/>
    </source>
</evidence>
<comment type="caution">
    <text evidence="5">The sequence shown here is derived from an EMBL/GenBank/DDBJ whole genome shotgun (WGS) entry which is preliminary data.</text>
</comment>
<keyword evidence="1 3" id="KW-0694">RNA-binding</keyword>
<dbReference type="RefSeq" id="WP_282838923.1">
    <property type="nucleotide sequence ID" value="NZ_JASCXW010000005.1"/>
</dbReference>
<keyword evidence="5" id="KW-0808">Transferase</keyword>
<dbReference type="Proteomes" id="UP001431532">
    <property type="component" value="Unassembled WGS sequence"/>
</dbReference>
<evidence type="ECO:0000259" key="4">
    <source>
        <dbReference type="SMART" id="SM00363"/>
    </source>
</evidence>
<keyword evidence="5" id="KW-0489">Methyltransferase</keyword>
<name>A0AAW6U3N0_9MOLU</name>
<dbReference type="SMART" id="SM00363">
    <property type="entry name" value="S4"/>
    <property type="match status" value="1"/>
</dbReference>
<proteinExistence type="inferred from homology"/>
<evidence type="ECO:0000256" key="2">
    <source>
        <dbReference type="ARBA" id="ARBA00029460"/>
    </source>
</evidence>
<evidence type="ECO:0000313" key="5">
    <source>
        <dbReference type="EMBL" id="MDI6452507.1"/>
    </source>
</evidence>
<dbReference type="Pfam" id="PF01728">
    <property type="entry name" value="FtsJ"/>
    <property type="match status" value="1"/>
</dbReference>
<dbReference type="PROSITE" id="PS50889">
    <property type="entry name" value="S4"/>
    <property type="match status" value="1"/>
</dbReference>
<dbReference type="InterPro" id="IPR036986">
    <property type="entry name" value="S4_RNA-bd_sf"/>
</dbReference>
<dbReference type="GO" id="GO:0032259">
    <property type="term" value="P:methylation"/>
    <property type="evidence" value="ECO:0007669"/>
    <property type="project" value="UniProtKB-KW"/>
</dbReference>
<dbReference type="CDD" id="cd02440">
    <property type="entry name" value="AdoMet_MTases"/>
    <property type="match status" value="1"/>
</dbReference>
<dbReference type="InterPro" id="IPR004538">
    <property type="entry name" value="Hemolysin_A/TlyA"/>
</dbReference>
<dbReference type="Pfam" id="PF01479">
    <property type="entry name" value="S4"/>
    <property type="match status" value="1"/>
</dbReference>
<dbReference type="InterPro" id="IPR002877">
    <property type="entry name" value="RNA_MeTrfase_FtsJ_dom"/>
</dbReference>
<protein>
    <submittedName>
        <fullName evidence="5">TlyA family RNA methyltransferase</fullName>
    </submittedName>
</protein>
<dbReference type="SUPFAM" id="SSF53335">
    <property type="entry name" value="S-adenosyl-L-methionine-dependent methyltransferases"/>
    <property type="match status" value="1"/>
</dbReference>
<dbReference type="EMBL" id="JASCXW010000005">
    <property type="protein sequence ID" value="MDI6452507.1"/>
    <property type="molecule type" value="Genomic_DNA"/>
</dbReference>
<dbReference type="GO" id="GO:0008168">
    <property type="term" value="F:methyltransferase activity"/>
    <property type="evidence" value="ECO:0007669"/>
    <property type="project" value="UniProtKB-KW"/>
</dbReference>
<evidence type="ECO:0000313" key="6">
    <source>
        <dbReference type="Proteomes" id="UP001431532"/>
    </source>
</evidence>
<accession>A0AAW6U3N0</accession>
<dbReference type="SUPFAM" id="SSF55174">
    <property type="entry name" value="Alpha-L RNA-binding motif"/>
    <property type="match status" value="1"/>
</dbReference>
<dbReference type="AlphaFoldDB" id="A0AAW6U3N0"/>
<feature type="domain" description="RNA-binding S4" evidence="4">
    <location>
        <begin position="1"/>
        <end position="64"/>
    </location>
</feature>
<dbReference type="InterPro" id="IPR047048">
    <property type="entry name" value="TlyA"/>
</dbReference>
<dbReference type="GO" id="GO:0003723">
    <property type="term" value="F:RNA binding"/>
    <property type="evidence" value="ECO:0007669"/>
    <property type="project" value="UniProtKB-KW"/>
</dbReference>
<dbReference type="CDD" id="cd00165">
    <property type="entry name" value="S4"/>
    <property type="match status" value="1"/>
</dbReference>
<organism evidence="5 6">
    <name type="scientific">Peloplasma aerotolerans</name>
    <dbReference type="NCBI Taxonomy" id="3044389"/>
    <lineage>
        <taxon>Bacteria</taxon>
        <taxon>Bacillati</taxon>
        <taxon>Mycoplasmatota</taxon>
        <taxon>Mollicutes</taxon>
        <taxon>Acholeplasmatales</taxon>
        <taxon>Acholeplasmataceae</taxon>
        <taxon>Peloplasma</taxon>
    </lineage>
</organism>
<dbReference type="InterPro" id="IPR029063">
    <property type="entry name" value="SAM-dependent_MTases_sf"/>
</dbReference>
<evidence type="ECO:0000256" key="1">
    <source>
        <dbReference type="ARBA" id="ARBA00022884"/>
    </source>
</evidence>
<comment type="similarity">
    <text evidence="2">Belongs to the TlyA family.</text>
</comment>
<keyword evidence="6" id="KW-1185">Reference proteome</keyword>
<gene>
    <name evidence="5" type="ORF">QJ521_02915</name>
</gene>
<dbReference type="Gene3D" id="3.10.290.10">
    <property type="entry name" value="RNA-binding S4 domain"/>
    <property type="match status" value="1"/>
</dbReference>
<dbReference type="Gene3D" id="3.40.50.150">
    <property type="entry name" value="Vaccinia Virus protein VP39"/>
    <property type="match status" value="1"/>
</dbReference>
<sequence length="246" mass="27541">MRLDHYLVEHNLAKSRSKATDLIKRGLVLVDGEVMLKAGYEIKDHIVFVLENEQFVSRAGEKLKQALLDFGIDLHGKIVVDVGSSTGGFTDCAIQHGAKEVYAYDVGTNQMDENLKKDPKIHLFEGTNILDVDLPKADVILIDVSFTSIKPILAHLVSFQNEIIALIKPQFEAGNIHFKQGVLKDLKKHREILTSVLEEARALGFSIYDLKKSGLKGKQGNQEYVLYIKDTKNEQNIRKLVGDVLC</sequence>
<dbReference type="InterPro" id="IPR002942">
    <property type="entry name" value="S4_RNA-bd"/>
</dbReference>